<dbReference type="Proteomes" id="UP001597062">
    <property type="component" value="Unassembled WGS sequence"/>
</dbReference>
<dbReference type="InterPro" id="IPR015943">
    <property type="entry name" value="WD40/YVTN_repeat-like_dom_sf"/>
</dbReference>
<dbReference type="SUPFAM" id="SSF50969">
    <property type="entry name" value="YVTN repeat-like/Quinoprotein amine dehydrogenase"/>
    <property type="match status" value="1"/>
</dbReference>
<dbReference type="InterPro" id="IPR011044">
    <property type="entry name" value="Quino_amine_DH_bsu"/>
</dbReference>
<proteinExistence type="predicted"/>
<organism evidence="1 2">
    <name type="scientific">Tenacibaculum geojense</name>
    <dbReference type="NCBI Taxonomy" id="915352"/>
    <lineage>
        <taxon>Bacteria</taxon>
        <taxon>Pseudomonadati</taxon>
        <taxon>Bacteroidota</taxon>
        <taxon>Flavobacteriia</taxon>
        <taxon>Flavobacteriales</taxon>
        <taxon>Flavobacteriaceae</taxon>
        <taxon>Tenacibaculum</taxon>
    </lineage>
</organism>
<sequence length="347" mass="39448">MKFLNYSFLIFTSYALLTSCGNVGYKFKLNSSKKVTLGQKTTVSLEQLSGEKPDSIQLYVNGKKLENNNNTAEINTNEIGVGKHLVTALAFIPGKVKKVNTSIEILANKTPEVYNYKVVNTYPHDNNAYTQGLEFYNGYLYETTGRRGQSSLRKVDIKTGKVLQQENLKDTYFGEGMTIFNNQIIWLTWQARKGFVYDLETFKQLKEFSYNNSNEGWGLTHSDNELIKSDGTNKIWFLDPITQAEKRSIQAYTNKYTVDNLNELEFINGLIYANKWQQNSIVMINPKTGVVEGVADLNGLRDIVSKDQKLDPSDDVLNGIAYDAVNNRLFVTGKHWGKLFEIELTKK</sequence>
<gene>
    <name evidence="1" type="ORF">ACFQ1U_07375</name>
</gene>
<accession>A0ABW3JR96</accession>
<comment type="caution">
    <text evidence="1">The sequence shown here is derived from an EMBL/GenBank/DDBJ whole genome shotgun (WGS) entry which is preliminary data.</text>
</comment>
<dbReference type="InterPro" id="IPR007788">
    <property type="entry name" value="QCT"/>
</dbReference>
<dbReference type="EMBL" id="JBHTJR010000044">
    <property type="protein sequence ID" value="MFD0993022.1"/>
    <property type="molecule type" value="Genomic_DNA"/>
</dbReference>
<dbReference type="RefSeq" id="WP_386106877.1">
    <property type="nucleotide sequence ID" value="NZ_JBHTJR010000044.1"/>
</dbReference>
<protein>
    <submittedName>
        <fullName evidence="1">Glutaminyl-peptide cyclotransferase</fullName>
    </submittedName>
</protein>
<evidence type="ECO:0000313" key="1">
    <source>
        <dbReference type="EMBL" id="MFD0993022.1"/>
    </source>
</evidence>
<dbReference type="PROSITE" id="PS51257">
    <property type="entry name" value="PROKAR_LIPOPROTEIN"/>
    <property type="match status" value="1"/>
</dbReference>
<keyword evidence="2" id="KW-1185">Reference proteome</keyword>
<name>A0ABW3JR96_9FLAO</name>
<dbReference type="PANTHER" id="PTHR31270">
    <property type="entry name" value="GLUTAMINYL-PEPTIDE CYCLOTRANSFERASE"/>
    <property type="match status" value="1"/>
</dbReference>
<reference evidence="2" key="1">
    <citation type="journal article" date="2019" name="Int. J. Syst. Evol. Microbiol.">
        <title>The Global Catalogue of Microorganisms (GCM) 10K type strain sequencing project: providing services to taxonomists for standard genome sequencing and annotation.</title>
        <authorList>
            <consortium name="The Broad Institute Genomics Platform"/>
            <consortium name="The Broad Institute Genome Sequencing Center for Infectious Disease"/>
            <person name="Wu L."/>
            <person name="Ma J."/>
        </authorList>
    </citation>
    <scope>NUCLEOTIDE SEQUENCE [LARGE SCALE GENOMIC DNA]</scope>
    <source>
        <strain evidence="2">CCUG 60527</strain>
    </source>
</reference>
<dbReference type="PANTHER" id="PTHR31270:SF1">
    <property type="entry name" value="GLUTAMINYL-PEPTIDE CYCLOTRANSFERASE"/>
    <property type="match status" value="1"/>
</dbReference>
<dbReference type="Pfam" id="PF05096">
    <property type="entry name" value="Glu_cyclase_2"/>
    <property type="match status" value="1"/>
</dbReference>
<evidence type="ECO:0000313" key="2">
    <source>
        <dbReference type="Proteomes" id="UP001597062"/>
    </source>
</evidence>
<dbReference type="Gene3D" id="2.130.10.10">
    <property type="entry name" value="YVTN repeat-like/Quinoprotein amine dehydrogenase"/>
    <property type="match status" value="1"/>
</dbReference>